<proteinExistence type="predicted"/>
<gene>
    <name evidence="2" type="primary">LOC114346431</name>
</gene>
<dbReference type="PANTHER" id="PTHR33977:SF1">
    <property type="entry name" value="ZINC ION BINDING PROTEIN"/>
    <property type="match status" value="1"/>
</dbReference>
<evidence type="ECO:0000259" key="1">
    <source>
        <dbReference type="Pfam" id="PF10551"/>
    </source>
</evidence>
<dbReference type="RefSeq" id="XP_028152974.1">
    <property type="nucleotide sequence ID" value="XM_028297173.1"/>
</dbReference>
<organism evidence="2">
    <name type="scientific">Diabrotica virgifera virgifera</name>
    <name type="common">western corn rootworm</name>
    <dbReference type="NCBI Taxonomy" id="50390"/>
    <lineage>
        <taxon>Eukaryota</taxon>
        <taxon>Metazoa</taxon>
        <taxon>Ecdysozoa</taxon>
        <taxon>Arthropoda</taxon>
        <taxon>Hexapoda</taxon>
        <taxon>Insecta</taxon>
        <taxon>Pterygota</taxon>
        <taxon>Neoptera</taxon>
        <taxon>Endopterygota</taxon>
        <taxon>Coleoptera</taxon>
        <taxon>Polyphaga</taxon>
        <taxon>Cucujiformia</taxon>
        <taxon>Chrysomeloidea</taxon>
        <taxon>Chrysomelidae</taxon>
        <taxon>Galerucinae</taxon>
        <taxon>Diabroticina</taxon>
        <taxon>Diabroticites</taxon>
        <taxon>Diabrotica</taxon>
    </lineage>
</organism>
<sequence>MSTSQNNRQKFLKSQGFSKLDVTCPSTLDLICDGNQLKATLYTPHFGHNCNLTHINLTKTEREQIAGKISEGVSFQKILDDIRNGIYSEESVGRLNFLDRRDLRNITRDFSLKEYVQLHQNDVIISIRLWVERLKFLKDEFSIIFYKEQSSDDLPNIFNTTDFALIFMTKFQEKQLKLFGADKICVDSTHGTTGYDFLLTTLMVVDEFGEGVPTAFLLSNRADTNVLTYIFNSIKEQTGDIKCKVFMSDDAPEFFNAWTNIMSKSENHPLCAWHIDRNWRKNLNKIKDDQAMKAKVYKYLRLLLQSTDPADFEDMLNFVLSELLACEDTAAFGQYFQTYYAGRCNLWAYCYRKGLGINTNMYLEALHRTLKHVYFQGKK</sequence>
<feature type="domain" description="MULE transposase" evidence="1">
    <location>
        <begin position="184"/>
        <end position="276"/>
    </location>
</feature>
<dbReference type="Pfam" id="PF10551">
    <property type="entry name" value="MULE"/>
    <property type="match status" value="1"/>
</dbReference>
<accession>A0A6P7GTZ2</accession>
<dbReference type="PANTHER" id="PTHR33977">
    <property type="entry name" value="ZINC ION BINDING PROTEIN"/>
    <property type="match status" value="1"/>
</dbReference>
<dbReference type="InParanoid" id="A0A6P7GTZ2"/>
<evidence type="ECO:0000313" key="2">
    <source>
        <dbReference type="RefSeq" id="XP_028152974.1"/>
    </source>
</evidence>
<reference evidence="2" key="1">
    <citation type="submission" date="2025-08" db="UniProtKB">
        <authorList>
            <consortium name="RefSeq"/>
        </authorList>
    </citation>
    <scope>IDENTIFICATION</scope>
    <source>
        <tissue evidence="2">Whole insect</tissue>
    </source>
</reference>
<name>A0A6P7GTZ2_DIAVI</name>
<dbReference type="AlphaFoldDB" id="A0A6P7GTZ2"/>
<dbReference type="InterPro" id="IPR018289">
    <property type="entry name" value="MULE_transposase_dom"/>
</dbReference>
<protein>
    <submittedName>
        <fullName evidence="2">Uncharacterized protein LOC114346431</fullName>
    </submittedName>
</protein>